<name>A0A7S1ZRU4_9STRA</name>
<proteinExistence type="predicted"/>
<organism evidence="1">
    <name type="scientific">Ditylum brightwellii</name>
    <dbReference type="NCBI Taxonomy" id="49249"/>
    <lineage>
        <taxon>Eukaryota</taxon>
        <taxon>Sar</taxon>
        <taxon>Stramenopiles</taxon>
        <taxon>Ochrophyta</taxon>
        <taxon>Bacillariophyta</taxon>
        <taxon>Mediophyceae</taxon>
        <taxon>Lithodesmiophycidae</taxon>
        <taxon>Lithodesmiales</taxon>
        <taxon>Lithodesmiaceae</taxon>
        <taxon>Ditylum</taxon>
    </lineage>
</organism>
<dbReference type="EMBL" id="HBGN01030183">
    <property type="protein sequence ID" value="CAD9346596.1"/>
    <property type="molecule type" value="Transcribed_RNA"/>
</dbReference>
<gene>
    <name evidence="1" type="ORF">DBRI1063_LOCUS19453</name>
</gene>
<sequence length="482" mass="54057">MRNKDEGKAKGLASILSVMLKRHRVKISFVMGMIACSIVNRKCSYSVTPSGDYLRLQSDTGLTGSEDAHALTGFSHWREELPTPENLRFLTLGSSVTWGSGMDDRYFAYPFLLSKDRTNVANIAVRAAGPKYPSVCIQSMVSEAATDAGGSEDYDVIVLEYYLRGYDGLYVLAARLRMRYPDAIIIVLRLWHPVHIGWYENGQLRGSLQDWAVQNGLSLTEVVQTVMNTDVDLRWSDPTSPNGIQNEIVKDFGAHLFELEKPPNPKEALSRFAHRYASDFNHMNMNGHQFLAEEIMKIVNRELDSYPANPRRGTWGEGDLCYSWYQTGIVPLQYASLVEIEQYDPRNEKYALSTGLNNPFGQGWIIVENPFDTPQNLILSYLATGPPPSMYPGTEITVHVEGDKSNIIHEMLLDPVTTDYEHKVHIVLTTKIAVIPPGRVMVRWRPLEDTGKPFRVTAIAIVGKDVEEGGILGGIKDFSFFG</sequence>
<dbReference type="SUPFAM" id="SSF52266">
    <property type="entry name" value="SGNH hydrolase"/>
    <property type="match status" value="1"/>
</dbReference>
<protein>
    <submittedName>
        <fullName evidence="1">Uncharacterized protein</fullName>
    </submittedName>
</protein>
<evidence type="ECO:0000313" key="1">
    <source>
        <dbReference type="EMBL" id="CAD9346596.1"/>
    </source>
</evidence>
<accession>A0A7S1ZRU4</accession>
<reference evidence="1" key="1">
    <citation type="submission" date="2021-01" db="EMBL/GenBank/DDBJ databases">
        <authorList>
            <person name="Corre E."/>
            <person name="Pelletier E."/>
            <person name="Niang G."/>
            <person name="Scheremetjew M."/>
            <person name="Finn R."/>
            <person name="Kale V."/>
            <person name="Holt S."/>
            <person name="Cochrane G."/>
            <person name="Meng A."/>
            <person name="Brown T."/>
            <person name="Cohen L."/>
        </authorList>
    </citation>
    <scope>NUCLEOTIDE SEQUENCE</scope>
    <source>
        <strain evidence="1">Pop2</strain>
    </source>
</reference>
<dbReference type="AlphaFoldDB" id="A0A7S1ZRU4"/>